<comment type="caution">
    <text evidence="1">The sequence shown here is derived from an EMBL/GenBank/DDBJ whole genome shotgun (WGS) entry which is preliminary data.</text>
</comment>
<dbReference type="EMBL" id="JAAKZF010000002">
    <property type="protein sequence ID" value="NGO50173.1"/>
    <property type="molecule type" value="Genomic_DNA"/>
</dbReference>
<gene>
    <name evidence="1" type="ORF">G6N73_03090</name>
</gene>
<evidence type="ECO:0000313" key="1">
    <source>
        <dbReference type="EMBL" id="NGO50173.1"/>
    </source>
</evidence>
<dbReference type="PANTHER" id="PTHR30348">
    <property type="entry name" value="UNCHARACTERIZED PROTEIN YECE"/>
    <property type="match status" value="1"/>
</dbReference>
<organism evidence="1 2">
    <name type="scientific">Allomesorhizobium camelthorni</name>
    <dbReference type="NCBI Taxonomy" id="475069"/>
    <lineage>
        <taxon>Bacteria</taxon>
        <taxon>Pseudomonadati</taxon>
        <taxon>Pseudomonadota</taxon>
        <taxon>Alphaproteobacteria</taxon>
        <taxon>Hyphomicrobiales</taxon>
        <taxon>Phyllobacteriaceae</taxon>
        <taxon>Allomesorhizobium</taxon>
    </lineage>
</organism>
<dbReference type="InterPro" id="IPR036520">
    <property type="entry name" value="UPF0759_sf"/>
</dbReference>
<evidence type="ECO:0000313" key="2">
    <source>
        <dbReference type="Proteomes" id="UP001642900"/>
    </source>
</evidence>
<dbReference type="SUPFAM" id="SSF117396">
    <property type="entry name" value="TM1631-like"/>
    <property type="match status" value="1"/>
</dbReference>
<reference evidence="1 2" key="1">
    <citation type="submission" date="2020-02" db="EMBL/GenBank/DDBJ databases">
        <title>Genome sequence of strain CCNWXJ40-4.</title>
        <authorList>
            <person name="Gao J."/>
            <person name="Sun J."/>
        </authorList>
    </citation>
    <scope>NUCLEOTIDE SEQUENCE [LARGE SCALE GENOMIC DNA]</scope>
    <source>
        <strain evidence="1 2">CCNWXJ 40-4</strain>
    </source>
</reference>
<dbReference type="Proteomes" id="UP001642900">
    <property type="component" value="Unassembled WGS sequence"/>
</dbReference>
<dbReference type="InterPro" id="IPR002763">
    <property type="entry name" value="DUF72"/>
</dbReference>
<protein>
    <submittedName>
        <fullName evidence="1">DUF72 domain-containing protein</fullName>
    </submittedName>
</protein>
<sequence length="254" mass="29332">MDKARKKGRDSRAGELRVGTSGWHYADWWGPFYPEEVAKKDALSYYASRFGATELNAPFYRTPTPKAVQGWFDATPDDFRFTWKASRFLTHFKKLLVEDESLKLLYDRVDLLRHKAGPVLFQLPPQMRADRERLAAFLKRLKRSRRYCFEFRHASWYDASIFDLLRDHNVSLCLSDHASAPAPPEVTADWVYVRNHGSSGHYHGTYSGAALKGWAKHMRKWLREGRDVWCFFDNDVKSAAPADAEKLLALLGKG</sequence>
<dbReference type="Pfam" id="PF01904">
    <property type="entry name" value="DUF72"/>
    <property type="match status" value="1"/>
</dbReference>
<proteinExistence type="predicted"/>
<accession>A0A6G4W7F4</accession>
<dbReference type="AlphaFoldDB" id="A0A6G4W7F4"/>
<dbReference type="PANTHER" id="PTHR30348:SF4">
    <property type="entry name" value="DUF72 DOMAIN-CONTAINING PROTEIN"/>
    <property type="match status" value="1"/>
</dbReference>
<name>A0A6G4W7F4_9HYPH</name>
<dbReference type="RefSeq" id="WP_165023220.1">
    <property type="nucleotide sequence ID" value="NZ_JAAKZF010000002.1"/>
</dbReference>
<keyword evidence="2" id="KW-1185">Reference proteome</keyword>
<dbReference type="Gene3D" id="3.20.20.410">
    <property type="entry name" value="Protein of unknown function UPF0759"/>
    <property type="match status" value="1"/>
</dbReference>